<accession>A0A2A6BX13</accession>
<sequence>MVEISQFELLSLGFPTTSSLDCTVTCKMPSQTDESWMIFGGGGATSQAGIESKEYDETQSVAQKI</sequence>
<evidence type="ECO:0000313" key="1">
    <source>
        <dbReference type="EnsemblMetazoa" id="PPA46059.1"/>
    </source>
</evidence>
<name>A0A2A6BX13_PRIPA</name>
<reference evidence="1" key="2">
    <citation type="submission" date="2022-06" db="UniProtKB">
        <authorList>
            <consortium name="EnsemblMetazoa"/>
        </authorList>
    </citation>
    <scope>IDENTIFICATION</scope>
    <source>
        <strain evidence="1">PS312</strain>
    </source>
</reference>
<dbReference type="Proteomes" id="UP000005239">
    <property type="component" value="Unassembled WGS sequence"/>
</dbReference>
<organism evidence="1 2">
    <name type="scientific">Pristionchus pacificus</name>
    <name type="common">Parasitic nematode worm</name>
    <dbReference type="NCBI Taxonomy" id="54126"/>
    <lineage>
        <taxon>Eukaryota</taxon>
        <taxon>Metazoa</taxon>
        <taxon>Ecdysozoa</taxon>
        <taxon>Nematoda</taxon>
        <taxon>Chromadorea</taxon>
        <taxon>Rhabditida</taxon>
        <taxon>Rhabditina</taxon>
        <taxon>Diplogasteromorpha</taxon>
        <taxon>Diplogasteroidea</taxon>
        <taxon>Neodiplogasteridae</taxon>
        <taxon>Pristionchus</taxon>
    </lineage>
</organism>
<proteinExistence type="predicted"/>
<evidence type="ECO:0000313" key="2">
    <source>
        <dbReference type="Proteomes" id="UP000005239"/>
    </source>
</evidence>
<dbReference type="EnsemblMetazoa" id="PPA46059.1">
    <property type="protein sequence ID" value="PPA46059.1"/>
    <property type="gene ID" value="WBGene00284428"/>
</dbReference>
<keyword evidence="2" id="KW-1185">Reference proteome</keyword>
<reference evidence="2" key="1">
    <citation type="journal article" date="2008" name="Nat. Genet.">
        <title>The Pristionchus pacificus genome provides a unique perspective on nematode lifestyle and parasitism.</title>
        <authorList>
            <person name="Dieterich C."/>
            <person name="Clifton S.W."/>
            <person name="Schuster L.N."/>
            <person name="Chinwalla A."/>
            <person name="Delehaunty K."/>
            <person name="Dinkelacker I."/>
            <person name="Fulton L."/>
            <person name="Fulton R."/>
            <person name="Godfrey J."/>
            <person name="Minx P."/>
            <person name="Mitreva M."/>
            <person name="Roeseler W."/>
            <person name="Tian H."/>
            <person name="Witte H."/>
            <person name="Yang S.P."/>
            <person name="Wilson R.K."/>
            <person name="Sommer R.J."/>
        </authorList>
    </citation>
    <scope>NUCLEOTIDE SEQUENCE [LARGE SCALE GENOMIC DNA]</scope>
    <source>
        <strain evidence="2">PS312</strain>
    </source>
</reference>
<accession>A0A8R1Z4R0</accession>
<protein>
    <submittedName>
        <fullName evidence="1">Uncharacterized protein</fullName>
    </submittedName>
</protein>
<dbReference type="AlphaFoldDB" id="A0A2A6BX13"/>
<gene>
    <name evidence="1" type="primary">WBGene00284428</name>
</gene>